<name>A0AAV8ZIJ2_9CUCU</name>
<protein>
    <submittedName>
        <fullName evidence="1">Uncharacterized protein</fullName>
    </submittedName>
</protein>
<comment type="caution">
    <text evidence="1">The sequence shown here is derived from an EMBL/GenBank/DDBJ whole genome shotgun (WGS) entry which is preliminary data.</text>
</comment>
<gene>
    <name evidence="1" type="ORF">NQ318_018617</name>
</gene>
<evidence type="ECO:0000313" key="2">
    <source>
        <dbReference type="Proteomes" id="UP001162162"/>
    </source>
</evidence>
<evidence type="ECO:0000313" key="1">
    <source>
        <dbReference type="EMBL" id="KAJ8963152.1"/>
    </source>
</evidence>
<dbReference type="Proteomes" id="UP001162162">
    <property type="component" value="Unassembled WGS sequence"/>
</dbReference>
<sequence length="86" mass="10346">MIQREIQKSPFGEHLVVLDTETGQLVSKPELPNIACERDLSRYIMWIKDRSCFILDLLECYQEWTKKQSIFWKWMVTTVAEREKTH</sequence>
<accession>A0AAV8ZIJ2</accession>
<proteinExistence type="predicted"/>
<dbReference type="AlphaFoldDB" id="A0AAV8ZIJ2"/>
<dbReference type="EMBL" id="JAPWTK010000001">
    <property type="protein sequence ID" value="KAJ8963152.1"/>
    <property type="molecule type" value="Genomic_DNA"/>
</dbReference>
<reference evidence="1" key="1">
    <citation type="journal article" date="2023" name="Insect Mol. Biol.">
        <title>Genome sequencing provides insights into the evolution of gene families encoding plant cell wall-degrading enzymes in longhorned beetles.</title>
        <authorList>
            <person name="Shin N.R."/>
            <person name="Okamura Y."/>
            <person name="Kirsch R."/>
            <person name="Pauchet Y."/>
        </authorList>
    </citation>
    <scope>NUCLEOTIDE SEQUENCE</scope>
    <source>
        <strain evidence="1">AMC_N1</strain>
    </source>
</reference>
<keyword evidence="2" id="KW-1185">Reference proteome</keyword>
<organism evidence="1 2">
    <name type="scientific">Aromia moschata</name>
    <dbReference type="NCBI Taxonomy" id="1265417"/>
    <lineage>
        <taxon>Eukaryota</taxon>
        <taxon>Metazoa</taxon>
        <taxon>Ecdysozoa</taxon>
        <taxon>Arthropoda</taxon>
        <taxon>Hexapoda</taxon>
        <taxon>Insecta</taxon>
        <taxon>Pterygota</taxon>
        <taxon>Neoptera</taxon>
        <taxon>Endopterygota</taxon>
        <taxon>Coleoptera</taxon>
        <taxon>Polyphaga</taxon>
        <taxon>Cucujiformia</taxon>
        <taxon>Chrysomeloidea</taxon>
        <taxon>Cerambycidae</taxon>
        <taxon>Cerambycinae</taxon>
        <taxon>Callichromatini</taxon>
        <taxon>Aromia</taxon>
    </lineage>
</organism>